<organism evidence="2 3">
    <name type="scientific">Sphingomonas japonica</name>
    <dbReference type="NCBI Taxonomy" id="511662"/>
    <lineage>
        <taxon>Bacteria</taxon>
        <taxon>Pseudomonadati</taxon>
        <taxon>Pseudomonadota</taxon>
        <taxon>Alphaproteobacteria</taxon>
        <taxon>Sphingomonadales</taxon>
        <taxon>Sphingomonadaceae</taxon>
        <taxon>Sphingomonas</taxon>
    </lineage>
</organism>
<sequence length="55" mass="5182">MPVSASGCRAFAGAAPGSNTPASSSEKSGAPAKPAGARIAPGATLDSNAVISVIR</sequence>
<name>A0ABX0TZU0_9SPHN</name>
<comment type="caution">
    <text evidence="2">The sequence shown here is derived from an EMBL/GenBank/DDBJ whole genome shotgun (WGS) entry which is preliminary data.</text>
</comment>
<gene>
    <name evidence="2" type="ORF">FHT01_001370</name>
</gene>
<feature type="compositionally biased region" description="Polar residues" evidence="1">
    <location>
        <begin position="17"/>
        <end position="27"/>
    </location>
</feature>
<evidence type="ECO:0000313" key="2">
    <source>
        <dbReference type="EMBL" id="NIJ23828.1"/>
    </source>
</evidence>
<evidence type="ECO:0000256" key="1">
    <source>
        <dbReference type="SAM" id="MobiDB-lite"/>
    </source>
</evidence>
<evidence type="ECO:0000313" key="3">
    <source>
        <dbReference type="Proteomes" id="UP000788153"/>
    </source>
</evidence>
<proteinExistence type="predicted"/>
<keyword evidence="3" id="KW-1185">Reference proteome</keyword>
<accession>A0ABX0TZU0</accession>
<dbReference type="Proteomes" id="UP000788153">
    <property type="component" value="Unassembled WGS sequence"/>
</dbReference>
<feature type="region of interest" description="Disordered" evidence="1">
    <location>
        <begin position="1"/>
        <end position="39"/>
    </location>
</feature>
<dbReference type="EMBL" id="JAASQP010000001">
    <property type="protein sequence ID" value="NIJ23828.1"/>
    <property type="molecule type" value="Genomic_DNA"/>
</dbReference>
<protein>
    <submittedName>
        <fullName evidence="2">Uncharacterized protein</fullName>
    </submittedName>
</protein>
<reference evidence="2 3" key="1">
    <citation type="submission" date="2020-03" db="EMBL/GenBank/DDBJ databases">
        <title>Genomic Encyclopedia of Type Strains, Phase IV (KMG-IV): sequencing the most valuable type-strain genomes for metagenomic binning, comparative biology and taxonomic classification.</title>
        <authorList>
            <person name="Goeker M."/>
        </authorList>
    </citation>
    <scope>NUCLEOTIDE SEQUENCE [LARGE SCALE GENOMIC DNA]</scope>
    <source>
        <strain evidence="2 3">DSM 22753</strain>
    </source>
</reference>